<accession>A0A5A8END1</accession>
<dbReference type="PANTHER" id="PTHR12716:SF8">
    <property type="entry name" value="TRANSCRIPTION INITIATION FACTOR IIE SUBUNIT BETA"/>
    <property type="match status" value="1"/>
</dbReference>
<dbReference type="EMBL" id="VLTO01000005">
    <property type="protein sequence ID" value="KAA0177221.1"/>
    <property type="molecule type" value="Genomic_DNA"/>
</dbReference>
<dbReference type="PANTHER" id="PTHR12716">
    <property type="entry name" value="TRANSCRIPTION INITIATION FACTOR IIE, BETA SUBUNIT"/>
    <property type="match status" value="1"/>
</dbReference>
<evidence type="ECO:0000313" key="3">
    <source>
        <dbReference type="Proteomes" id="UP000322899"/>
    </source>
</evidence>
<comment type="caution">
    <text evidence="2">The sequence shown here is derived from an EMBL/GenBank/DDBJ whole genome shotgun (WGS) entry which is preliminary data.</text>
</comment>
<proteinExistence type="predicted"/>
<dbReference type="GO" id="GO:0006367">
    <property type="term" value="P:transcription initiation at RNA polymerase II promoter"/>
    <property type="evidence" value="ECO:0007669"/>
    <property type="project" value="InterPro"/>
</dbReference>
<evidence type="ECO:0000313" key="2">
    <source>
        <dbReference type="EMBL" id="KAA0177221.1"/>
    </source>
</evidence>
<dbReference type="Proteomes" id="UP000322899">
    <property type="component" value="Unassembled WGS sequence"/>
</dbReference>
<feature type="compositionally biased region" description="Basic and acidic residues" evidence="1">
    <location>
        <begin position="379"/>
        <end position="395"/>
    </location>
</feature>
<name>A0A5A8END1_CAFRO</name>
<organism evidence="2 3">
    <name type="scientific">Cafeteria roenbergensis</name>
    <name type="common">Marine flagellate</name>
    <dbReference type="NCBI Taxonomy" id="33653"/>
    <lineage>
        <taxon>Eukaryota</taxon>
        <taxon>Sar</taxon>
        <taxon>Stramenopiles</taxon>
        <taxon>Bigyra</taxon>
        <taxon>Opalozoa</taxon>
        <taxon>Bicosoecida</taxon>
        <taxon>Cafeteriaceae</taxon>
        <taxon>Cafeteria</taxon>
    </lineage>
</organism>
<feature type="region of interest" description="Disordered" evidence="1">
    <location>
        <begin position="375"/>
        <end position="395"/>
    </location>
</feature>
<dbReference type="OrthoDB" id="10335237at2759"/>
<dbReference type="AlphaFoldDB" id="A0A5A8END1"/>
<sequence>MASAGSASEHIALIVDCLRRAAGASVPVGLVRSSTGVDLAREPGLLAALGSKPDIEVAADGLSLRFIPPYPDLRDAEDIVALLKRENGEAVLEQDILVSNASLAAPLQRLVDEGQVIRLRNIDAQHSAVLFARLAPILCPLPARVHARPGESSLRTEGDLSQDVVRGDVVVFEGRAPLPGGSGSVADTVPVQVRARVSRLTGQGQGPAQCLRARLTGAQDSAAPWLPHLVRDSNPYLDEVLDARLPVEGKLTSFANGAQASRLGVSADLRELWRSVRTPGRGKEPLVPGGYPKDHEELRRRMSAAGIAPGPVLAGTVGRKAIAAEAQKRARARSQASAAKRMRSVVVGSRGAQTNSHVAGSAVGAALERARLRAAQKQADAKSAAELERLTRGLN</sequence>
<dbReference type="GO" id="GO:0005673">
    <property type="term" value="C:transcription factor TFIIE complex"/>
    <property type="evidence" value="ECO:0007669"/>
    <property type="project" value="InterPro"/>
</dbReference>
<dbReference type="InterPro" id="IPR016656">
    <property type="entry name" value="TFIIE-bsu"/>
</dbReference>
<dbReference type="GO" id="GO:0001097">
    <property type="term" value="F:TFIIH-class transcription factor complex binding"/>
    <property type="evidence" value="ECO:0007669"/>
    <property type="project" value="TreeGrafter"/>
</dbReference>
<reference evidence="2 3" key="1">
    <citation type="submission" date="2019-07" db="EMBL/GenBank/DDBJ databases">
        <title>Genomes of Cafeteria roenbergensis.</title>
        <authorList>
            <person name="Fischer M.G."/>
            <person name="Hackl T."/>
            <person name="Roman M."/>
        </authorList>
    </citation>
    <scope>NUCLEOTIDE SEQUENCE [LARGE SCALE GENOMIC DNA]</scope>
    <source>
        <strain evidence="2 3">E4-10P</strain>
    </source>
</reference>
<protein>
    <submittedName>
        <fullName evidence="2">Uncharacterized protein</fullName>
    </submittedName>
</protein>
<evidence type="ECO:0000256" key="1">
    <source>
        <dbReference type="SAM" id="MobiDB-lite"/>
    </source>
</evidence>
<gene>
    <name evidence="2" type="ORF">FNF27_01550</name>
</gene>